<evidence type="ECO:0000256" key="1">
    <source>
        <dbReference type="SAM" id="MobiDB-lite"/>
    </source>
</evidence>
<accession>A0A1L9B5X9</accession>
<feature type="region of interest" description="Disordered" evidence="1">
    <location>
        <begin position="1"/>
        <end position="69"/>
    </location>
</feature>
<dbReference type="Proteomes" id="UP000182229">
    <property type="component" value="Unassembled WGS sequence"/>
</dbReference>
<keyword evidence="3" id="KW-1185">Reference proteome</keyword>
<dbReference type="RefSeq" id="WP_071901089.1">
    <property type="nucleotide sequence ID" value="NZ_MPIN01000007.1"/>
</dbReference>
<sequence length="398" mass="40192">MSVRFHSPRSLFHRTHAQPSSQPRQLSPSKPLPMPPEAQQKTAPALNKPLPSLPPEASAPTVKKQPAPATPAGALLVPVNNNNGMLASSGNAVNLPAPAPFKAAQGARPNKLVDAQGPKVEKNLPGATLTAQAGSASLTTVKHNAKGSHQLYVQGEANGPNASFVANVEHEGRLGSSSAQFVADANALKVQGQAGYSLDTRSHAYTANAFLKAETSVGVAAQLTHDFNEHVGVHATGSARASALAVAEGSLAFDPKNRTALVAGRVGAGASAEANATFGGHVGRLHGSVTLGAVAGATATAGGRAGFDKGKLTLATDVKAAMGVGTRVRTEVALDTSHHPKPSIKQGLVNSGLVGLTPGLPAASQGPMTGHSHSALGALFKSSMLATAPGLPQVSHHT</sequence>
<dbReference type="STRING" id="83449.BON30_25835"/>
<protein>
    <submittedName>
        <fullName evidence="2">Uncharacterized protein</fullName>
    </submittedName>
</protein>
<reference evidence="2 3" key="2">
    <citation type="submission" date="2016-12" db="EMBL/GenBank/DDBJ databases">
        <title>Draft Genome Sequence of Cystobacter ferrugineus Strain Cbfe23.</title>
        <authorList>
            <person name="Akbar S."/>
            <person name="Dowd S.E."/>
            <person name="Stevens D.C."/>
        </authorList>
    </citation>
    <scope>NUCLEOTIDE SEQUENCE [LARGE SCALE GENOMIC DNA]</scope>
    <source>
        <strain evidence="2 3">Cbfe23</strain>
    </source>
</reference>
<comment type="caution">
    <text evidence="2">The sequence shown here is derived from an EMBL/GenBank/DDBJ whole genome shotgun (WGS) entry which is preliminary data.</text>
</comment>
<name>A0A1L9B5X9_9BACT</name>
<organism evidence="2 3">
    <name type="scientific">Cystobacter ferrugineus</name>
    <dbReference type="NCBI Taxonomy" id="83449"/>
    <lineage>
        <taxon>Bacteria</taxon>
        <taxon>Pseudomonadati</taxon>
        <taxon>Myxococcota</taxon>
        <taxon>Myxococcia</taxon>
        <taxon>Myxococcales</taxon>
        <taxon>Cystobacterineae</taxon>
        <taxon>Archangiaceae</taxon>
        <taxon>Cystobacter</taxon>
    </lineage>
</organism>
<dbReference type="EMBL" id="MPIN01000007">
    <property type="protein sequence ID" value="OJH37620.1"/>
    <property type="molecule type" value="Genomic_DNA"/>
</dbReference>
<dbReference type="AlphaFoldDB" id="A0A1L9B5X9"/>
<feature type="compositionally biased region" description="Low complexity" evidence="1">
    <location>
        <begin position="18"/>
        <end position="29"/>
    </location>
</feature>
<evidence type="ECO:0000313" key="3">
    <source>
        <dbReference type="Proteomes" id="UP000182229"/>
    </source>
</evidence>
<gene>
    <name evidence="2" type="ORF">BON30_25835</name>
</gene>
<proteinExistence type="predicted"/>
<dbReference type="OrthoDB" id="5380952at2"/>
<evidence type="ECO:0000313" key="2">
    <source>
        <dbReference type="EMBL" id="OJH37620.1"/>
    </source>
</evidence>
<reference evidence="3" key="1">
    <citation type="submission" date="2016-11" db="EMBL/GenBank/DDBJ databases">
        <authorList>
            <person name="Shukria A."/>
            <person name="Stevens D.C."/>
        </authorList>
    </citation>
    <scope>NUCLEOTIDE SEQUENCE [LARGE SCALE GENOMIC DNA]</scope>
    <source>
        <strain evidence="3">Cbfe23</strain>
    </source>
</reference>